<organism evidence="9 10">
    <name type="scientific">Oceanithermus desulfurans NBRC 100063</name>
    <dbReference type="NCBI Taxonomy" id="1227550"/>
    <lineage>
        <taxon>Bacteria</taxon>
        <taxon>Thermotogati</taxon>
        <taxon>Deinococcota</taxon>
        <taxon>Deinococci</taxon>
        <taxon>Thermales</taxon>
        <taxon>Thermaceae</taxon>
        <taxon>Oceanithermus</taxon>
    </lineage>
</organism>
<keyword evidence="3 7" id="KW-0328">Glycosyltransferase</keyword>
<evidence type="ECO:0000256" key="1">
    <source>
        <dbReference type="ARBA" id="ARBA00004889"/>
    </source>
</evidence>
<dbReference type="PANTHER" id="PTHR19278:SF9">
    <property type="entry name" value="URIDINE 5'-MONOPHOSPHATE SYNTHASE"/>
    <property type="match status" value="1"/>
</dbReference>
<dbReference type="InterPro" id="IPR006273">
    <property type="entry name" value="Orotate_PRibTrfase_bac"/>
</dbReference>
<dbReference type="GO" id="GO:0044205">
    <property type="term" value="P:'de novo' UMP biosynthetic process"/>
    <property type="evidence" value="ECO:0007669"/>
    <property type="project" value="UniProtKB-UniRule"/>
</dbReference>
<evidence type="ECO:0000256" key="5">
    <source>
        <dbReference type="ARBA" id="ARBA00022842"/>
    </source>
</evidence>
<keyword evidence="5 7" id="KW-0460">Magnesium</keyword>
<comment type="subunit">
    <text evidence="7">Homodimer.</text>
</comment>
<dbReference type="InterPro" id="IPR029057">
    <property type="entry name" value="PRTase-like"/>
</dbReference>
<dbReference type="HAMAP" id="MF_01208">
    <property type="entry name" value="PyrE"/>
    <property type="match status" value="1"/>
</dbReference>
<dbReference type="InterPro" id="IPR000836">
    <property type="entry name" value="PRTase_dom"/>
</dbReference>
<evidence type="ECO:0000259" key="8">
    <source>
        <dbReference type="Pfam" id="PF00156"/>
    </source>
</evidence>
<proteinExistence type="inferred from homology"/>
<dbReference type="OrthoDB" id="9802134at2"/>
<feature type="domain" description="Phosphoribosyltransferase" evidence="8">
    <location>
        <begin position="33"/>
        <end position="144"/>
    </location>
</feature>
<evidence type="ECO:0000256" key="3">
    <source>
        <dbReference type="ARBA" id="ARBA00022676"/>
    </source>
</evidence>
<feature type="binding site" description="in other chain" evidence="7">
    <location>
        <position position="21"/>
    </location>
    <ligand>
        <name>5-phospho-alpha-D-ribose 1-diphosphate</name>
        <dbReference type="ChEBI" id="CHEBI:58017"/>
        <note>ligand shared between dimeric partners</note>
    </ligand>
</feature>
<name>A0A511RH00_9DEIN</name>
<gene>
    <name evidence="7 9" type="primary">pyrE</name>
    <name evidence="9" type="ORF">ODE01S_03440</name>
</gene>
<evidence type="ECO:0000313" key="10">
    <source>
        <dbReference type="Proteomes" id="UP000321827"/>
    </source>
</evidence>
<feature type="binding site" description="in other chain" evidence="7">
    <location>
        <position position="88"/>
    </location>
    <ligand>
        <name>5-phospho-alpha-D-ribose 1-diphosphate</name>
        <dbReference type="ChEBI" id="CHEBI:58017"/>
        <note>ligand shared between dimeric partners</note>
    </ligand>
</feature>
<dbReference type="CDD" id="cd06223">
    <property type="entry name" value="PRTases_typeI"/>
    <property type="match status" value="1"/>
</dbReference>
<comment type="catalytic activity">
    <reaction evidence="7">
        <text>orotidine 5'-phosphate + diphosphate = orotate + 5-phospho-alpha-D-ribose 1-diphosphate</text>
        <dbReference type="Rhea" id="RHEA:10380"/>
        <dbReference type="ChEBI" id="CHEBI:30839"/>
        <dbReference type="ChEBI" id="CHEBI:33019"/>
        <dbReference type="ChEBI" id="CHEBI:57538"/>
        <dbReference type="ChEBI" id="CHEBI:58017"/>
        <dbReference type="EC" id="2.4.2.10"/>
    </reaction>
</comment>
<feature type="binding site" evidence="7">
    <location>
        <position position="116"/>
    </location>
    <ligand>
        <name>orotate</name>
        <dbReference type="ChEBI" id="CHEBI:30839"/>
    </ligand>
</feature>
<dbReference type="GO" id="GO:0000287">
    <property type="term" value="F:magnesium ion binding"/>
    <property type="evidence" value="ECO:0007669"/>
    <property type="project" value="UniProtKB-UniRule"/>
</dbReference>
<dbReference type="GO" id="GO:0004588">
    <property type="term" value="F:orotate phosphoribosyltransferase activity"/>
    <property type="evidence" value="ECO:0007669"/>
    <property type="project" value="UniProtKB-UniRule"/>
</dbReference>
<comment type="caution">
    <text evidence="7">Lacks conserved residue(s) required for the propagation of feature annotation.</text>
</comment>
<sequence>MDVLELYRKTGALLEGHFLLRSGRHSPVFLQSAALLQHPLFAEAVGEAIAEKFPDERFDFVIGPAIGGVVLSFVVARALGARAVFAEKTPEGGMTIRPGLEVNAGDRFLAVEDVVTTGGSLRKAIEAAQARGAVLQAAAAIIDRSGGSARFGAPFVALARLEAPAYDPEACPLCRLGRPLEEV</sequence>
<dbReference type="UniPathway" id="UPA00070">
    <property type="reaction ID" value="UER00119"/>
</dbReference>
<comment type="cofactor">
    <cofactor evidence="7">
        <name>Mg(2+)</name>
        <dbReference type="ChEBI" id="CHEBI:18420"/>
    </cofactor>
</comment>
<comment type="similarity">
    <text evidence="7">Belongs to the purine/pyrimidine phosphoribosyltransferase family. PyrE subfamily.</text>
</comment>
<dbReference type="SUPFAM" id="SSF53271">
    <property type="entry name" value="PRTase-like"/>
    <property type="match status" value="1"/>
</dbReference>
<dbReference type="Proteomes" id="UP000321827">
    <property type="component" value="Unassembled WGS sequence"/>
</dbReference>
<dbReference type="InterPro" id="IPR023031">
    <property type="entry name" value="OPRT"/>
</dbReference>
<comment type="pathway">
    <text evidence="1 7">Pyrimidine metabolism; UMP biosynthesis via de novo pathway; UMP from orotate: step 1/2.</text>
</comment>
<comment type="function">
    <text evidence="7">Catalyzes the transfer of a ribosyl phosphate group from 5-phosphoribose 1-diphosphate to orotate, leading to the formation of orotidine monophosphate (OMP).</text>
</comment>
<dbReference type="RefSeq" id="WP_147145192.1">
    <property type="nucleotide sequence ID" value="NZ_BJXN01000002.1"/>
</dbReference>
<dbReference type="PANTHER" id="PTHR19278">
    <property type="entry name" value="OROTATE PHOSPHORIBOSYLTRANSFERASE"/>
    <property type="match status" value="1"/>
</dbReference>
<keyword evidence="4 7" id="KW-0808">Transferase</keyword>
<evidence type="ECO:0000256" key="2">
    <source>
        <dbReference type="ARBA" id="ARBA00011971"/>
    </source>
</evidence>
<evidence type="ECO:0000256" key="4">
    <source>
        <dbReference type="ARBA" id="ARBA00022679"/>
    </source>
</evidence>
<protein>
    <recommendedName>
        <fullName evidence="2 7">Orotate phosphoribosyltransferase</fullName>
        <shortName evidence="7">OPRT</shortName>
        <shortName evidence="7">OPRTase</shortName>
        <ecNumber evidence="2 7">2.4.2.10</ecNumber>
    </recommendedName>
</protein>
<evidence type="ECO:0000256" key="7">
    <source>
        <dbReference type="HAMAP-Rule" id="MF_01208"/>
    </source>
</evidence>
<accession>A0A511RH00</accession>
<reference evidence="9 10" key="1">
    <citation type="submission" date="2019-07" db="EMBL/GenBank/DDBJ databases">
        <title>Whole genome shotgun sequence of Oceanithermus desulfurans NBRC 100063.</title>
        <authorList>
            <person name="Hosoyama A."/>
            <person name="Uohara A."/>
            <person name="Ohji S."/>
            <person name="Ichikawa N."/>
        </authorList>
    </citation>
    <scope>NUCLEOTIDE SEQUENCE [LARGE SCALE GENOMIC DNA]</scope>
    <source>
        <strain evidence="9 10">NBRC 100063</strain>
    </source>
</reference>
<feature type="binding site" description="in other chain" evidence="7">
    <location>
        <begin position="112"/>
        <end position="120"/>
    </location>
    <ligand>
        <name>5-phospho-alpha-D-ribose 1-diphosphate</name>
        <dbReference type="ChEBI" id="CHEBI:58017"/>
        <note>ligand shared between dimeric partners</note>
    </ligand>
</feature>
<evidence type="ECO:0000256" key="6">
    <source>
        <dbReference type="ARBA" id="ARBA00022975"/>
    </source>
</evidence>
<dbReference type="Gene3D" id="3.40.50.2020">
    <property type="match status" value="1"/>
</dbReference>
<dbReference type="EC" id="2.4.2.10" evidence="2 7"/>
<dbReference type="EMBL" id="BJXN01000002">
    <property type="protein sequence ID" value="GEM88910.1"/>
    <property type="molecule type" value="Genomic_DNA"/>
</dbReference>
<keyword evidence="6 7" id="KW-0665">Pyrimidine biosynthesis</keyword>
<dbReference type="NCBIfam" id="TIGR01367">
    <property type="entry name" value="pyrE_Therm"/>
    <property type="match status" value="1"/>
</dbReference>
<dbReference type="Pfam" id="PF00156">
    <property type="entry name" value="Pribosyltran"/>
    <property type="match status" value="1"/>
</dbReference>
<dbReference type="GO" id="GO:0019856">
    <property type="term" value="P:pyrimidine nucleobase biosynthetic process"/>
    <property type="evidence" value="ECO:0007669"/>
    <property type="project" value="InterPro"/>
</dbReference>
<dbReference type="AlphaFoldDB" id="A0A511RH00"/>
<feature type="binding site" evidence="7">
    <location>
        <position position="144"/>
    </location>
    <ligand>
        <name>orotate</name>
        <dbReference type="ChEBI" id="CHEBI:30839"/>
    </ligand>
</feature>
<comment type="caution">
    <text evidence="9">The sequence shown here is derived from an EMBL/GenBank/DDBJ whole genome shotgun (WGS) entry which is preliminary data.</text>
</comment>
<evidence type="ECO:0000313" key="9">
    <source>
        <dbReference type="EMBL" id="GEM88910.1"/>
    </source>
</evidence>